<dbReference type="SUPFAM" id="SSF55781">
    <property type="entry name" value="GAF domain-like"/>
    <property type="match status" value="1"/>
</dbReference>
<evidence type="ECO:0000256" key="1">
    <source>
        <dbReference type="SAM" id="MobiDB-lite"/>
    </source>
</evidence>
<dbReference type="CDD" id="cd00093">
    <property type="entry name" value="HTH_XRE"/>
    <property type="match status" value="1"/>
</dbReference>
<reference evidence="2 3" key="1">
    <citation type="submission" date="2023-02" db="EMBL/GenBank/DDBJ databases">
        <title>Dictyobacter halimunensis sp. nov., a new member of the class Ktedonobacteria from forest soil in a geothermal area.</title>
        <authorList>
            <person name="Rachmania M.K."/>
            <person name="Ningsih F."/>
            <person name="Sakai Y."/>
            <person name="Yabe S."/>
            <person name="Yokota A."/>
            <person name="Sjamsuridzal W."/>
        </authorList>
    </citation>
    <scope>NUCLEOTIDE SEQUENCE [LARGE SCALE GENOMIC DNA]</scope>
    <source>
        <strain evidence="2 3">S3.2.2.5</strain>
    </source>
</reference>
<proteinExistence type="predicted"/>
<comment type="caution">
    <text evidence="2">The sequence shown here is derived from an EMBL/GenBank/DDBJ whole genome shotgun (WGS) entry which is preliminary data.</text>
</comment>
<dbReference type="EMBL" id="BSRI01000002">
    <property type="protein sequence ID" value="GLV58546.1"/>
    <property type="molecule type" value="Genomic_DNA"/>
</dbReference>
<dbReference type="Gene3D" id="3.30.450.40">
    <property type="match status" value="1"/>
</dbReference>
<protein>
    <recommendedName>
        <fullName evidence="4">GAF domain-containing protein</fullName>
    </recommendedName>
</protein>
<feature type="region of interest" description="Disordered" evidence="1">
    <location>
        <begin position="1"/>
        <end position="46"/>
    </location>
</feature>
<evidence type="ECO:0000313" key="3">
    <source>
        <dbReference type="Proteomes" id="UP001344906"/>
    </source>
</evidence>
<dbReference type="Gene3D" id="1.10.260.40">
    <property type="entry name" value="lambda repressor-like DNA-binding domains"/>
    <property type="match status" value="1"/>
</dbReference>
<evidence type="ECO:0008006" key="4">
    <source>
        <dbReference type="Google" id="ProtNLM"/>
    </source>
</evidence>
<sequence>MGNGSVPDETHKKKRGRPPGARKVVEETTARTGKHRQKSTTSTQSARTIIKESAASPQALPDQEIQNTDDTITPFSSLLHTIMYRDRMELSRVARELAVAENTVYRWMNGTSEPRIIHLKRLPEVLPEHRTQLIAAIEQTFGDVMGNPTPTVRGISKDIYQHVLGLMASSQDDETRFWQISEIVFDDILEHLDANHLGLAVTYAKLMPAHQDGIHSLREVKMRGHVPWPDTVDSKAYLGSTTLAGAAAVLQRIQIWNDTDNNRALVEIDDYERSACAVPVLRGGLLAGVLIVSSTHPDFFKDTTACQAVAEYALLMGVALCDREFFPSALLHLRPMPPLRWQRDAITRTYLNRIIAYAHQHSTSRSEAEFWIQREMELEFEDEAHTFVEQQKVVPEISTPSDYSRFFG</sequence>
<evidence type="ECO:0000313" key="2">
    <source>
        <dbReference type="EMBL" id="GLV58546.1"/>
    </source>
</evidence>
<dbReference type="InterPro" id="IPR010982">
    <property type="entry name" value="Lambda_DNA-bd_dom_sf"/>
</dbReference>
<dbReference type="RefSeq" id="WP_338254793.1">
    <property type="nucleotide sequence ID" value="NZ_BSRI01000002.1"/>
</dbReference>
<dbReference type="InterPro" id="IPR001387">
    <property type="entry name" value="Cro/C1-type_HTH"/>
</dbReference>
<keyword evidence="3" id="KW-1185">Reference proteome</keyword>
<accession>A0ABQ6G179</accession>
<dbReference type="Proteomes" id="UP001344906">
    <property type="component" value="Unassembled WGS sequence"/>
</dbReference>
<organism evidence="2 3">
    <name type="scientific">Dictyobacter halimunensis</name>
    <dbReference type="NCBI Taxonomy" id="3026934"/>
    <lineage>
        <taxon>Bacteria</taxon>
        <taxon>Bacillati</taxon>
        <taxon>Chloroflexota</taxon>
        <taxon>Ktedonobacteria</taxon>
        <taxon>Ktedonobacterales</taxon>
        <taxon>Dictyobacteraceae</taxon>
        <taxon>Dictyobacter</taxon>
    </lineage>
</organism>
<name>A0ABQ6G179_9CHLR</name>
<gene>
    <name evidence="2" type="ORF">KDH_53770</name>
</gene>
<dbReference type="InterPro" id="IPR029016">
    <property type="entry name" value="GAF-like_dom_sf"/>
</dbReference>